<evidence type="ECO:0000313" key="4">
    <source>
        <dbReference type="Proteomes" id="UP001595616"/>
    </source>
</evidence>
<feature type="transmembrane region" description="Helical" evidence="1">
    <location>
        <begin position="263"/>
        <end position="281"/>
    </location>
</feature>
<dbReference type="Proteomes" id="UP001595616">
    <property type="component" value="Unassembled WGS sequence"/>
</dbReference>
<keyword evidence="1" id="KW-1133">Transmembrane helix</keyword>
<protein>
    <submittedName>
        <fullName evidence="3">Glycosyltransferase</fullName>
        <ecNumber evidence="3">2.4.-.-</ecNumber>
    </submittedName>
</protein>
<comment type="caution">
    <text evidence="3">The sequence shown here is derived from an EMBL/GenBank/DDBJ whole genome shotgun (WGS) entry which is preliminary data.</text>
</comment>
<proteinExistence type="predicted"/>
<dbReference type="Gene3D" id="3.90.550.10">
    <property type="entry name" value="Spore Coat Polysaccharide Biosynthesis Protein SpsA, Chain A"/>
    <property type="match status" value="1"/>
</dbReference>
<evidence type="ECO:0000259" key="2">
    <source>
        <dbReference type="Pfam" id="PF00535"/>
    </source>
</evidence>
<keyword evidence="1" id="KW-0472">Membrane</keyword>
<dbReference type="PANTHER" id="PTHR22916:SF64">
    <property type="entry name" value="TRANSFERASE, PUTATIVE-RELATED"/>
    <property type="match status" value="1"/>
</dbReference>
<accession>A0ABV7YT29</accession>
<dbReference type="EC" id="2.4.-.-" evidence="3"/>
<keyword evidence="3" id="KW-0808">Transferase</keyword>
<keyword evidence="4" id="KW-1185">Reference proteome</keyword>
<feature type="domain" description="Glycosyltransferase 2-like" evidence="2">
    <location>
        <begin position="5"/>
        <end position="170"/>
    </location>
</feature>
<sequence>MRKFSVIIPIYNRPDELQELLESLTQQSYTNFEIIVIEDGSMLKCDTVCEFYKDKLDIKYFYKENGGQGFARNFGFEKASGDYFVQLDSDAIVPDTYFEIVNTEIDKHGLDAYGGPDAAHVSFTPTQKAINYAMTSFLTTGGTRGKSKNLGGKFHPRSFNFGLSRKVWEKVGGYKITRMGEDIEFSIRIIEAGFKVELIPAAFIYHKRRTSLSQFYKQLFFFGRARVNIWRFFPKELKMVHLFPVAFTLFIWSLAFQYLMFPILFYLSFALLLIFVLANFVKASIENKSLKVGILAIPASLIQLFAYGMGFIKEMFLSSEKN</sequence>
<gene>
    <name evidence="3" type="ORF">ACFOOI_05635</name>
</gene>
<name>A0ABV7YT29_9BACT</name>
<dbReference type="RefSeq" id="WP_379835972.1">
    <property type="nucleotide sequence ID" value="NZ_JBHRYQ010000001.1"/>
</dbReference>
<dbReference type="SUPFAM" id="SSF53448">
    <property type="entry name" value="Nucleotide-diphospho-sugar transferases"/>
    <property type="match status" value="1"/>
</dbReference>
<reference evidence="4" key="1">
    <citation type="journal article" date="2019" name="Int. J. Syst. Evol. Microbiol.">
        <title>The Global Catalogue of Microorganisms (GCM) 10K type strain sequencing project: providing services to taxonomists for standard genome sequencing and annotation.</title>
        <authorList>
            <consortium name="The Broad Institute Genomics Platform"/>
            <consortium name="The Broad Institute Genome Sequencing Center for Infectious Disease"/>
            <person name="Wu L."/>
            <person name="Ma J."/>
        </authorList>
    </citation>
    <scope>NUCLEOTIDE SEQUENCE [LARGE SCALE GENOMIC DNA]</scope>
    <source>
        <strain evidence="4">CECT 7956</strain>
    </source>
</reference>
<dbReference type="InterPro" id="IPR029044">
    <property type="entry name" value="Nucleotide-diphossugar_trans"/>
</dbReference>
<keyword evidence="1" id="KW-0812">Transmembrane</keyword>
<dbReference type="InterPro" id="IPR001173">
    <property type="entry name" value="Glyco_trans_2-like"/>
</dbReference>
<keyword evidence="3" id="KW-0328">Glycosyltransferase</keyword>
<dbReference type="GO" id="GO:0016757">
    <property type="term" value="F:glycosyltransferase activity"/>
    <property type="evidence" value="ECO:0007669"/>
    <property type="project" value="UniProtKB-KW"/>
</dbReference>
<dbReference type="PANTHER" id="PTHR22916">
    <property type="entry name" value="GLYCOSYLTRANSFERASE"/>
    <property type="match status" value="1"/>
</dbReference>
<dbReference type="EMBL" id="JBHRYQ010000001">
    <property type="protein sequence ID" value="MFC3810125.1"/>
    <property type="molecule type" value="Genomic_DNA"/>
</dbReference>
<feature type="transmembrane region" description="Helical" evidence="1">
    <location>
        <begin position="293"/>
        <end position="312"/>
    </location>
</feature>
<evidence type="ECO:0000256" key="1">
    <source>
        <dbReference type="SAM" id="Phobius"/>
    </source>
</evidence>
<evidence type="ECO:0000313" key="3">
    <source>
        <dbReference type="EMBL" id="MFC3810125.1"/>
    </source>
</evidence>
<organism evidence="3 4">
    <name type="scientific">Lacihabitans lacunae</name>
    <dbReference type="NCBI Taxonomy" id="1028214"/>
    <lineage>
        <taxon>Bacteria</taxon>
        <taxon>Pseudomonadati</taxon>
        <taxon>Bacteroidota</taxon>
        <taxon>Cytophagia</taxon>
        <taxon>Cytophagales</taxon>
        <taxon>Leadbetterellaceae</taxon>
        <taxon>Lacihabitans</taxon>
    </lineage>
</organism>
<dbReference type="Pfam" id="PF00535">
    <property type="entry name" value="Glycos_transf_2"/>
    <property type="match status" value="1"/>
</dbReference>